<comment type="pathway">
    <text evidence="3">Carbohydrate metabolism; tricarboxylic acid cycle; oxaloacetate from (S)-malate (quinone route): step 1/1.</text>
</comment>
<protein>
    <recommendedName>
        <fullName evidence="5">malate dehydrogenase (quinone)</fullName>
        <ecNumber evidence="5">1.1.5.4</ecNumber>
    </recommendedName>
    <alternativeName>
        <fullName evidence="11">MQO</fullName>
    </alternativeName>
    <alternativeName>
        <fullName evidence="10">Malate dehydrogenase [quinone]</fullName>
    </alternativeName>
</protein>
<dbReference type="AlphaFoldDB" id="A0A378W1C1"/>
<dbReference type="Pfam" id="PF06039">
    <property type="entry name" value="Mqo"/>
    <property type="match status" value="1"/>
</dbReference>
<organism evidence="12">
    <name type="scientific">Neisseria gonorrhoeae</name>
    <dbReference type="NCBI Taxonomy" id="485"/>
    <lineage>
        <taxon>Bacteria</taxon>
        <taxon>Pseudomonadati</taxon>
        <taxon>Pseudomonadota</taxon>
        <taxon>Betaproteobacteria</taxon>
        <taxon>Neisseriales</taxon>
        <taxon>Neisseriaceae</taxon>
        <taxon>Neisseria</taxon>
    </lineage>
</organism>
<name>A0A378W1C1_NEIGO</name>
<accession>A0A378W1C1</accession>
<keyword evidence="6" id="KW-0816">Tricarboxylic acid cycle</keyword>
<evidence type="ECO:0000256" key="6">
    <source>
        <dbReference type="ARBA" id="ARBA00022532"/>
    </source>
</evidence>
<evidence type="ECO:0000256" key="5">
    <source>
        <dbReference type="ARBA" id="ARBA00013026"/>
    </source>
</evidence>
<sequence>MAEATDVVLVGGGIMSATLGVLLKELEPSWEITLIERLEDVALESSNAWNNAGTGHSALCELNYAPLGADGVINPARALNIAEQFHVSRQFWATLVAEGKLEDIPSSMPCRICLW</sequence>
<reference evidence="12" key="1">
    <citation type="submission" date="2018-06" db="EMBL/GenBank/DDBJ databases">
        <authorList>
            <consortium name="Pathogen Informatics"/>
            <person name="Doyle S."/>
        </authorList>
    </citation>
    <scope>NUCLEOTIDE SEQUENCE [LARGE SCALE GENOMIC DNA]</scope>
    <source>
        <strain evidence="12">NCTC11421</strain>
    </source>
</reference>
<dbReference type="InterPro" id="IPR036188">
    <property type="entry name" value="FAD/NAD-bd_sf"/>
</dbReference>
<comment type="catalytic activity">
    <reaction evidence="1">
        <text>(S)-malate + a quinone = a quinol + oxaloacetate</text>
        <dbReference type="Rhea" id="RHEA:46012"/>
        <dbReference type="ChEBI" id="CHEBI:15589"/>
        <dbReference type="ChEBI" id="CHEBI:16452"/>
        <dbReference type="ChEBI" id="CHEBI:24646"/>
        <dbReference type="ChEBI" id="CHEBI:132124"/>
        <dbReference type="EC" id="1.1.5.4"/>
    </reaction>
</comment>
<evidence type="ECO:0000256" key="2">
    <source>
        <dbReference type="ARBA" id="ARBA00001974"/>
    </source>
</evidence>
<gene>
    <name evidence="12" type="primary">mqo_2</name>
    <name evidence="12" type="ORF">NCTC11421_03283</name>
</gene>
<evidence type="ECO:0000256" key="3">
    <source>
        <dbReference type="ARBA" id="ARBA00005012"/>
    </source>
</evidence>
<comment type="cofactor">
    <cofactor evidence="2">
        <name>FAD</name>
        <dbReference type="ChEBI" id="CHEBI:57692"/>
    </cofactor>
</comment>
<evidence type="ECO:0000256" key="10">
    <source>
        <dbReference type="ARBA" id="ARBA00030660"/>
    </source>
</evidence>
<evidence type="ECO:0000256" key="4">
    <source>
        <dbReference type="ARBA" id="ARBA00006389"/>
    </source>
</evidence>
<evidence type="ECO:0000256" key="9">
    <source>
        <dbReference type="ARBA" id="ARBA00023002"/>
    </source>
</evidence>
<dbReference type="EC" id="1.1.5.4" evidence="5"/>
<dbReference type="EMBL" id="UGRI01000001">
    <property type="protein sequence ID" value="SUA25267.1"/>
    <property type="molecule type" value="Genomic_DNA"/>
</dbReference>
<evidence type="ECO:0000313" key="12">
    <source>
        <dbReference type="EMBL" id="SUA25267.1"/>
    </source>
</evidence>
<keyword evidence="8" id="KW-0274">FAD</keyword>
<evidence type="ECO:0000256" key="1">
    <source>
        <dbReference type="ARBA" id="ARBA00001139"/>
    </source>
</evidence>
<evidence type="ECO:0000256" key="8">
    <source>
        <dbReference type="ARBA" id="ARBA00022827"/>
    </source>
</evidence>
<comment type="similarity">
    <text evidence="4">Belongs to the MQO family.</text>
</comment>
<dbReference type="Gene3D" id="3.50.50.60">
    <property type="entry name" value="FAD/NAD(P)-binding domain"/>
    <property type="match status" value="1"/>
</dbReference>
<keyword evidence="7" id="KW-0285">Flavoprotein</keyword>
<keyword evidence="9 12" id="KW-0560">Oxidoreductase</keyword>
<proteinExistence type="inferred from homology"/>
<dbReference type="InterPro" id="IPR006231">
    <property type="entry name" value="MQO"/>
</dbReference>
<evidence type="ECO:0000256" key="11">
    <source>
        <dbReference type="ARBA" id="ARBA00031550"/>
    </source>
</evidence>
<dbReference type="UniPathway" id="UPA00223">
    <property type="reaction ID" value="UER01008"/>
</dbReference>
<dbReference type="SUPFAM" id="SSF51905">
    <property type="entry name" value="FAD/NAD(P)-binding domain"/>
    <property type="match status" value="1"/>
</dbReference>
<evidence type="ECO:0000256" key="7">
    <source>
        <dbReference type="ARBA" id="ARBA00022630"/>
    </source>
</evidence>
<dbReference type="GO" id="GO:0006099">
    <property type="term" value="P:tricarboxylic acid cycle"/>
    <property type="evidence" value="ECO:0007669"/>
    <property type="project" value="UniProtKB-UniPathway"/>
</dbReference>
<dbReference type="GO" id="GO:0008924">
    <property type="term" value="F:L-malate dehydrogenase (quinone) activity"/>
    <property type="evidence" value="ECO:0007669"/>
    <property type="project" value="UniProtKB-EC"/>
</dbReference>